<dbReference type="EMBL" id="MU806345">
    <property type="protein sequence ID" value="KAJ3836154.1"/>
    <property type="molecule type" value="Genomic_DNA"/>
</dbReference>
<accession>A0AA38P4K2</accession>
<gene>
    <name evidence="1" type="ORF">F5878DRAFT_727008</name>
</gene>
<evidence type="ECO:0000313" key="1">
    <source>
        <dbReference type="EMBL" id="KAJ3836154.1"/>
    </source>
</evidence>
<name>A0AA38P4K2_9AGAR</name>
<sequence length="284" mass="32329">MNMKFTLANLEVLSTSVEDTQPIQRFRLFTGRFYANVTKLEFCWGLEKGELDLWSPMNCISVRADIACLFLDWELALIPTNEILQNLSDIIVANLDGHIDQRRCCFEVIPPGEYEYYLVPLKKDPPTVFVLGNGNGSTSPQKLEFSSPHFSRVKLNIHPAFAVVHAGYEMYSSIHKHQPYFRRMGIISGLCCEPIPQEFRARPDIQYLSSRISGRGDDRYSSESDDSVEIIQDEYYSGEDDGVRIQSWLKSVVPRSTPVVEEVLAKSEGECSRNAWRDSLVDGE</sequence>
<proteinExistence type="predicted"/>
<evidence type="ECO:0000313" key="2">
    <source>
        <dbReference type="Proteomes" id="UP001163846"/>
    </source>
</evidence>
<comment type="caution">
    <text evidence="1">The sequence shown here is derived from an EMBL/GenBank/DDBJ whole genome shotgun (WGS) entry which is preliminary data.</text>
</comment>
<organism evidence="1 2">
    <name type="scientific">Lentinula raphanica</name>
    <dbReference type="NCBI Taxonomy" id="153919"/>
    <lineage>
        <taxon>Eukaryota</taxon>
        <taxon>Fungi</taxon>
        <taxon>Dikarya</taxon>
        <taxon>Basidiomycota</taxon>
        <taxon>Agaricomycotina</taxon>
        <taxon>Agaricomycetes</taxon>
        <taxon>Agaricomycetidae</taxon>
        <taxon>Agaricales</taxon>
        <taxon>Marasmiineae</taxon>
        <taxon>Omphalotaceae</taxon>
        <taxon>Lentinula</taxon>
    </lineage>
</organism>
<dbReference type="AlphaFoldDB" id="A0AA38P4K2"/>
<dbReference type="Proteomes" id="UP001163846">
    <property type="component" value="Unassembled WGS sequence"/>
</dbReference>
<protein>
    <submittedName>
        <fullName evidence="1">Uncharacterized protein</fullName>
    </submittedName>
</protein>
<reference evidence="1" key="1">
    <citation type="submission" date="2022-08" db="EMBL/GenBank/DDBJ databases">
        <authorList>
            <consortium name="DOE Joint Genome Institute"/>
            <person name="Min B."/>
            <person name="Riley R."/>
            <person name="Sierra-Patev S."/>
            <person name="Naranjo-Ortiz M."/>
            <person name="Looney B."/>
            <person name="Konkel Z."/>
            <person name="Slot J.C."/>
            <person name="Sakamoto Y."/>
            <person name="Steenwyk J.L."/>
            <person name="Rokas A."/>
            <person name="Carro J."/>
            <person name="Camarero S."/>
            <person name="Ferreira P."/>
            <person name="Molpeceres G."/>
            <person name="Ruiz-Duenas F.J."/>
            <person name="Serrano A."/>
            <person name="Henrissat B."/>
            <person name="Drula E."/>
            <person name="Hughes K.W."/>
            <person name="Mata J.L."/>
            <person name="Ishikawa N.K."/>
            <person name="Vargas-Isla R."/>
            <person name="Ushijima S."/>
            <person name="Smith C.A."/>
            <person name="Ahrendt S."/>
            <person name="Andreopoulos W."/>
            <person name="He G."/>
            <person name="Labutti K."/>
            <person name="Lipzen A."/>
            <person name="Ng V."/>
            <person name="Sandor L."/>
            <person name="Barry K."/>
            <person name="Martinez A.T."/>
            <person name="Xiao Y."/>
            <person name="Gibbons J.G."/>
            <person name="Terashima K."/>
            <person name="Hibbett D.S."/>
            <person name="Grigoriev I.V."/>
        </authorList>
    </citation>
    <scope>NUCLEOTIDE SEQUENCE</scope>
    <source>
        <strain evidence="1">TFB9207</strain>
    </source>
</reference>
<keyword evidence="2" id="KW-1185">Reference proteome</keyword>